<evidence type="ECO:0000313" key="3">
    <source>
        <dbReference type="Proteomes" id="UP001604277"/>
    </source>
</evidence>
<dbReference type="AlphaFoldDB" id="A0ABD1R6I9"/>
<dbReference type="EMBL" id="JBFOLJ010000013">
    <property type="protein sequence ID" value="KAL2484040.1"/>
    <property type="molecule type" value="Genomic_DNA"/>
</dbReference>
<dbReference type="Proteomes" id="UP001604277">
    <property type="component" value="Unassembled WGS sequence"/>
</dbReference>
<reference evidence="3" key="1">
    <citation type="submission" date="2024-07" db="EMBL/GenBank/DDBJ databases">
        <title>Two chromosome-level genome assemblies of Korean endemic species Abeliophyllum distichum and Forsythia ovata (Oleaceae).</title>
        <authorList>
            <person name="Jang H."/>
        </authorList>
    </citation>
    <scope>NUCLEOTIDE SEQUENCE [LARGE SCALE GENOMIC DNA]</scope>
</reference>
<gene>
    <name evidence="2" type="ORF">Fot_45484</name>
</gene>
<feature type="region of interest" description="Disordered" evidence="1">
    <location>
        <begin position="37"/>
        <end position="71"/>
    </location>
</feature>
<proteinExistence type="predicted"/>
<sequence>MMIAETDGISSMIMDELFQADDNCDDVYLDLDSFWNLMGGPPEQDPSGPSQARPEDSSSNDTPQGLYHNQLMEENDLGTSVAHIGESCIIDGDGSSHEASHAESSSCEIPGGDIPDFFI</sequence>
<keyword evidence="3" id="KW-1185">Reference proteome</keyword>
<feature type="region of interest" description="Disordered" evidence="1">
    <location>
        <begin position="93"/>
        <end position="115"/>
    </location>
</feature>
<comment type="caution">
    <text evidence="2">The sequence shown here is derived from an EMBL/GenBank/DDBJ whole genome shotgun (WGS) entry which is preliminary data.</text>
</comment>
<evidence type="ECO:0000256" key="1">
    <source>
        <dbReference type="SAM" id="MobiDB-lite"/>
    </source>
</evidence>
<name>A0ABD1R6I9_9LAMI</name>
<protein>
    <submittedName>
        <fullName evidence="2">Helicase-like transcription factor CHR28</fullName>
    </submittedName>
</protein>
<organism evidence="2 3">
    <name type="scientific">Forsythia ovata</name>
    <dbReference type="NCBI Taxonomy" id="205694"/>
    <lineage>
        <taxon>Eukaryota</taxon>
        <taxon>Viridiplantae</taxon>
        <taxon>Streptophyta</taxon>
        <taxon>Embryophyta</taxon>
        <taxon>Tracheophyta</taxon>
        <taxon>Spermatophyta</taxon>
        <taxon>Magnoliopsida</taxon>
        <taxon>eudicotyledons</taxon>
        <taxon>Gunneridae</taxon>
        <taxon>Pentapetalae</taxon>
        <taxon>asterids</taxon>
        <taxon>lamiids</taxon>
        <taxon>Lamiales</taxon>
        <taxon>Oleaceae</taxon>
        <taxon>Forsythieae</taxon>
        <taxon>Forsythia</taxon>
    </lineage>
</organism>
<accession>A0ABD1R6I9</accession>
<evidence type="ECO:0000313" key="2">
    <source>
        <dbReference type="EMBL" id="KAL2484040.1"/>
    </source>
</evidence>